<evidence type="ECO:0000313" key="1">
    <source>
        <dbReference type="EMBL" id="CAJ2637182.1"/>
    </source>
</evidence>
<reference evidence="1" key="1">
    <citation type="submission" date="2023-10" db="EMBL/GenBank/DDBJ databases">
        <authorList>
            <person name="Rodriguez Cubillos JULIANA M."/>
            <person name="De Vega J."/>
        </authorList>
    </citation>
    <scope>NUCLEOTIDE SEQUENCE</scope>
</reference>
<dbReference type="EMBL" id="CASHSV030000013">
    <property type="protein sequence ID" value="CAJ2637182.1"/>
    <property type="molecule type" value="Genomic_DNA"/>
</dbReference>
<accession>A0ACB0IZY8</accession>
<dbReference type="Proteomes" id="UP001177021">
    <property type="component" value="Unassembled WGS sequence"/>
</dbReference>
<protein>
    <submittedName>
        <fullName evidence="1">Uncharacterized protein</fullName>
    </submittedName>
</protein>
<sequence>MAEVSSAKSSLRLAGKVAIITGGASGIGKETVHLFAEQGARMVVIADIQDELGKQVAEFIGTDRCAYIHCDVVDEVQVKNLIQSTVDTYGQVDIMFSNAGIASPSDQTVLEFDISQADHLFSVNVRGMALCVKHAARAMVEGQVRGSIVCTASVAGSHGSLKMTDYVMSKHAILGLMRSASKQLATHGIRVNCVSPNGLATPLTCKLLDAGPETVNLIFSEYKRLEGVILNTKHVADAVLFLASNDSDFVTGLDLHVDGYYVSGKSELVF</sequence>
<proteinExistence type="predicted"/>
<name>A0ACB0IZY8_TRIPR</name>
<comment type="caution">
    <text evidence="1">The sequence shown here is derived from an EMBL/GenBank/DDBJ whole genome shotgun (WGS) entry which is preliminary data.</text>
</comment>
<organism evidence="1 2">
    <name type="scientific">Trifolium pratense</name>
    <name type="common">Red clover</name>
    <dbReference type="NCBI Taxonomy" id="57577"/>
    <lineage>
        <taxon>Eukaryota</taxon>
        <taxon>Viridiplantae</taxon>
        <taxon>Streptophyta</taxon>
        <taxon>Embryophyta</taxon>
        <taxon>Tracheophyta</taxon>
        <taxon>Spermatophyta</taxon>
        <taxon>Magnoliopsida</taxon>
        <taxon>eudicotyledons</taxon>
        <taxon>Gunneridae</taxon>
        <taxon>Pentapetalae</taxon>
        <taxon>rosids</taxon>
        <taxon>fabids</taxon>
        <taxon>Fabales</taxon>
        <taxon>Fabaceae</taxon>
        <taxon>Papilionoideae</taxon>
        <taxon>50 kb inversion clade</taxon>
        <taxon>NPAAA clade</taxon>
        <taxon>Hologalegina</taxon>
        <taxon>IRL clade</taxon>
        <taxon>Trifolieae</taxon>
        <taxon>Trifolium</taxon>
    </lineage>
</organism>
<evidence type="ECO:0000313" key="2">
    <source>
        <dbReference type="Proteomes" id="UP001177021"/>
    </source>
</evidence>
<gene>
    <name evidence="1" type="ORF">MILVUS5_LOCUS7565</name>
</gene>
<keyword evidence="2" id="KW-1185">Reference proteome</keyword>